<name>A0ABY9YUL2_9GAMM</name>
<dbReference type="CDD" id="cd10146">
    <property type="entry name" value="LabA_like_C"/>
    <property type="match status" value="1"/>
</dbReference>
<evidence type="ECO:0000313" key="3">
    <source>
        <dbReference type="EMBL" id="WNH54531.1"/>
    </source>
</evidence>
<dbReference type="PANTHER" id="PTHR35811:SF1">
    <property type="entry name" value="HTH OST-TYPE DOMAIN-CONTAINING PROTEIN"/>
    <property type="match status" value="1"/>
</dbReference>
<evidence type="ECO:0000259" key="2">
    <source>
        <dbReference type="PROSITE" id="PS51644"/>
    </source>
</evidence>
<evidence type="ECO:0000256" key="1">
    <source>
        <dbReference type="SAM" id="MobiDB-lite"/>
    </source>
</evidence>
<dbReference type="RefSeq" id="WP_311193622.1">
    <property type="nucleotide sequence ID" value="NZ_CP115541.1"/>
</dbReference>
<dbReference type="Gene3D" id="3.40.50.1010">
    <property type="entry name" value="5'-nuclease"/>
    <property type="match status" value="1"/>
</dbReference>
<dbReference type="CDD" id="cd11297">
    <property type="entry name" value="PIN_LabA-like_N_1"/>
    <property type="match status" value="1"/>
</dbReference>
<feature type="domain" description="HTH OST-type" evidence="2">
    <location>
        <begin position="182"/>
        <end position="256"/>
    </location>
</feature>
<dbReference type="EMBL" id="CP115541">
    <property type="protein sequence ID" value="WNH54531.1"/>
    <property type="molecule type" value="Genomic_DNA"/>
</dbReference>
<dbReference type="InterPro" id="IPR021139">
    <property type="entry name" value="NYN"/>
</dbReference>
<feature type="compositionally biased region" description="Low complexity" evidence="1">
    <location>
        <begin position="146"/>
        <end position="157"/>
    </location>
</feature>
<feature type="compositionally biased region" description="Low complexity" evidence="1">
    <location>
        <begin position="165"/>
        <end position="178"/>
    </location>
</feature>
<sequence>MKDAQQQAKVAVMIDCDNVPPDIVDFVMPIATQAGRVTIRRGYGNQTTLSGTWNKVLAGEVFAPCLQFQHASGKNTSDIALALEALEALLDGRADTFVLVTSDSDFVCLCRKLRERGATVYVVGDAKTPPPLRKICDRFLEATSSKTKPPAVTQAKKPAPPAPQPAAKKAAKKATGPQSKSCPQFFFDEVSELAATSPNGKVPLNALGQHLSRSHPGFTTSKYGHAKLSTMVNGYGQLKLHKEGGSSSVSLVSASKGQKPVCTA</sequence>
<proteinExistence type="predicted"/>
<dbReference type="Gene3D" id="3.30.420.610">
    <property type="entry name" value="LOTUS domain-like"/>
    <property type="match status" value="1"/>
</dbReference>
<dbReference type="Pfam" id="PF01936">
    <property type="entry name" value="NYN"/>
    <property type="match status" value="1"/>
</dbReference>
<dbReference type="Proteomes" id="UP001302072">
    <property type="component" value="Chromosome"/>
</dbReference>
<accession>A0ABY9YUL2</accession>
<dbReference type="Pfam" id="PF12872">
    <property type="entry name" value="OST-HTH"/>
    <property type="match status" value="1"/>
</dbReference>
<feature type="region of interest" description="Disordered" evidence="1">
    <location>
        <begin position="145"/>
        <end position="179"/>
    </location>
</feature>
<gene>
    <name evidence="3" type="ORF">PDM29_09730</name>
</gene>
<dbReference type="InterPro" id="IPR025605">
    <property type="entry name" value="OST-HTH/LOTUS_dom"/>
</dbReference>
<organism evidence="3 4">
    <name type="scientific">Stenotrophomonas oahuensis</name>
    <dbReference type="NCBI Taxonomy" id="3003271"/>
    <lineage>
        <taxon>Bacteria</taxon>
        <taxon>Pseudomonadati</taxon>
        <taxon>Pseudomonadota</taxon>
        <taxon>Gammaproteobacteria</taxon>
        <taxon>Lysobacterales</taxon>
        <taxon>Lysobacteraceae</taxon>
        <taxon>Stenotrophomonas</taxon>
    </lineage>
</organism>
<dbReference type="InterPro" id="IPR041966">
    <property type="entry name" value="LOTUS-like"/>
</dbReference>
<protein>
    <submittedName>
        <fullName evidence="3">NYN domain-containing protein</fullName>
    </submittedName>
</protein>
<reference evidence="3 4" key="1">
    <citation type="submission" date="2022-12" db="EMBL/GenBank/DDBJ databases">
        <title>Two new species, Stenotrophomonas aracearum and Stenotrophomonas oahuensis, isolated from Anthurium (Araceae family) in Hawaii.</title>
        <authorList>
            <person name="Chunag S.C."/>
            <person name="Dobhal S."/>
            <person name="Alvarez A."/>
            <person name="Arif M."/>
        </authorList>
    </citation>
    <scope>NUCLEOTIDE SEQUENCE [LARGE SCALE GENOMIC DNA]</scope>
    <source>
        <strain evidence="3 4">A5586</strain>
    </source>
</reference>
<dbReference type="PROSITE" id="PS51644">
    <property type="entry name" value="HTH_OST"/>
    <property type="match status" value="1"/>
</dbReference>
<evidence type="ECO:0000313" key="4">
    <source>
        <dbReference type="Proteomes" id="UP001302072"/>
    </source>
</evidence>
<keyword evidence="4" id="KW-1185">Reference proteome</keyword>
<dbReference type="PANTHER" id="PTHR35811">
    <property type="entry name" value="SLR1870 PROTEIN"/>
    <property type="match status" value="1"/>
</dbReference>